<dbReference type="PANTHER" id="PTHR15110">
    <property type="entry name" value="REGULATORY FACTOR X-ASSOCIATED PROTEIN"/>
    <property type="match status" value="1"/>
</dbReference>
<sequence>MSGSRKNSEEPPTLSPRSVSHQELTTVAMDAACSETSQEGAGGDTLVTPDNRESPGEGEDNNNEEEEDEEDEDDDEEEEEEEDDEDDDDDEDEEEEDEEEEESGHSETVTRKCVYEGCTETTSQVAKPRKPWMCKKHRNKTYKDKYKKRKSDMVNIHKSNDDTDDRPKSATKQRLSCMIVQQTNRKASLLEQVLNQKRLSLLRSPEVVQFLQQQQRLLSNQALAQRQQFQENQCDAFFSK</sequence>
<feature type="compositionally biased region" description="Basic and acidic residues" evidence="1">
    <location>
        <begin position="158"/>
        <end position="168"/>
    </location>
</feature>
<dbReference type="GO" id="GO:0005634">
    <property type="term" value="C:nucleus"/>
    <property type="evidence" value="ECO:0007669"/>
    <property type="project" value="TreeGrafter"/>
</dbReference>
<dbReference type="Pfam" id="PF15289">
    <property type="entry name" value="RFXA_RFXANK_bdg"/>
    <property type="match status" value="1"/>
</dbReference>
<proteinExistence type="predicted"/>
<dbReference type="InterPro" id="IPR038308">
    <property type="entry name" value="RFXAP_C_sf"/>
</dbReference>
<organism evidence="3 4">
    <name type="scientific">Scyliorhinus torazame</name>
    <name type="common">Cloudy catshark</name>
    <name type="synonym">Catulus torazame</name>
    <dbReference type="NCBI Taxonomy" id="75743"/>
    <lineage>
        <taxon>Eukaryota</taxon>
        <taxon>Metazoa</taxon>
        <taxon>Chordata</taxon>
        <taxon>Craniata</taxon>
        <taxon>Vertebrata</taxon>
        <taxon>Chondrichthyes</taxon>
        <taxon>Elasmobranchii</taxon>
        <taxon>Galeomorphii</taxon>
        <taxon>Galeoidea</taxon>
        <taxon>Carcharhiniformes</taxon>
        <taxon>Scyliorhinidae</taxon>
        <taxon>Scyliorhinus</taxon>
    </lineage>
</organism>
<dbReference type="InterPro" id="IPR029316">
    <property type="entry name" value="RFXAP_RFXANK-bd"/>
</dbReference>
<dbReference type="EMBL" id="BFAA01000739">
    <property type="protein sequence ID" value="GCB73780.1"/>
    <property type="molecule type" value="Genomic_DNA"/>
</dbReference>
<dbReference type="Proteomes" id="UP000288216">
    <property type="component" value="Unassembled WGS sequence"/>
</dbReference>
<protein>
    <recommendedName>
        <fullName evidence="2">Regulatory factor X-associated protein RFXANK-binding domain-containing protein</fullName>
    </recommendedName>
</protein>
<feature type="domain" description="Regulatory factor X-associated protein RFXANK-binding" evidence="2">
    <location>
        <begin position="112"/>
        <end position="230"/>
    </location>
</feature>
<evidence type="ECO:0000313" key="4">
    <source>
        <dbReference type="Proteomes" id="UP000288216"/>
    </source>
</evidence>
<feature type="compositionally biased region" description="Basic residues" evidence="1">
    <location>
        <begin position="127"/>
        <end position="150"/>
    </location>
</feature>
<feature type="compositionally biased region" description="Basic and acidic residues" evidence="1">
    <location>
        <begin position="103"/>
        <end position="114"/>
    </location>
</feature>
<dbReference type="OMA" id="AKPRKPW"/>
<reference evidence="3 4" key="1">
    <citation type="journal article" date="2018" name="Nat. Ecol. Evol.">
        <title>Shark genomes provide insights into elasmobranch evolution and the origin of vertebrates.</title>
        <authorList>
            <person name="Hara Y"/>
            <person name="Yamaguchi K"/>
            <person name="Onimaru K"/>
            <person name="Kadota M"/>
            <person name="Koyanagi M"/>
            <person name="Keeley SD"/>
            <person name="Tatsumi K"/>
            <person name="Tanaka K"/>
            <person name="Motone F"/>
            <person name="Kageyama Y"/>
            <person name="Nozu R"/>
            <person name="Adachi N"/>
            <person name="Nishimura O"/>
            <person name="Nakagawa R"/>
            <person name="Tanegashima C"/>
            <person name="Kiyatake I"/>
            <person name="Matsumoto R"/>
            <person name="Murakumo K"/>
            <person name="Nishida K"/>
            <person name="Terakita A"/>
            <person name="Kuratani S"/>
            <person name="Sato K"/>
            <person name="Hyodo S Kuraku.S."/>
        </authorList>
    </citation>
    <scope>NUCLEOTIDE SEQUENCE [LARGE SCALE GENOMIC DNA]</scope>
</reference>
<comment type="caution">
    <text evidence="3">The sequence shown here is derived from an EMBL/GenBank/DDBJ whole genome shotgun (WGS) entry which is preliminary data.</text>
</comment>
<dbReference type="STRING" id="75743.A0A401PKX9"/>
<name>A0A401PKX9_SCYTO</name>
<evidence type="ECO:0000256" key="1">
    <source>
        <dbReference type="SAM" id="MobiDB-lite"/>
    </source>
</evidence>
<dbReference type="PANTHER" id="PTHR15110:SF2">
    <property type="entry name" value="REGULATORY FACTOR X-ASSOCIATED PROTEIN"/>
    <property type="match status" value="1"/>
</dbReference>
<feature type="compositionally biased region" description="Polar residues" evidence="1">
    <location>
        <begin position="15"/>
        <end position="25"/>
    </location>
</feature>
<evidence type="ECO:0000259" key="2">
    <source>
        <dbReference type="Pfam" id="PF15289"/>
    </source>
</evidence>
<accession>A0A401PKX9</accession>
<keyword evidence="4" id="KW-1185">Reference proteome</keyword>
<dbReference type="GO" id="GO:0006357">
    <property type="term" value="P:regulation of transcription by RNA polymerase II"/>
    <property type="evidence" value="ECO:0007669"/>
    <property type="project" value="TreeGrafter"/>
</dbReference>
<evidence type="ECO:0000313" key="3">
    <source>
        <dbReference type="EMBL" id="GCB73780.1"/>
    </source>
</evidence>
<feature type="compositionally biased region" description="Acidic residues" evidence="1">
    <location>
        <begin position="56"/>
        <end position="102"/>
    </location>
</feature>
<gene>
    <name evidence="3" type="ORF">scyTo_0002862</name>
</gene>
<feature type="region of interest" description="Disordered" evidence="1">
    <location>
        <begin position="1"/>
        <end position="170"/>
    </location>
</feature>
<dbReference type="AlphaFoldDB" id="A0A401PKX9"/>
<dbReference type="Gene3D" id="6.10.290.30">
    <property type="entry name" value="Regulatory factor X-associated C-terminal binding domain"/>
    <property type="match status" value="1"/>
</dbReference>
<dbReference type="OrthoDB" id="10065946at2759"/>